<evidence type="ECO:0000313" key="1">
    <source>
        <dbReference type="EMBL" id="KAI9923302.1"/>
    </source>
</evidence>
<comment type="caution">
    <text evidence="1">The sequence shown here is derived from an EMBL/GenBank/DDBJ whole genome shotgun (WGS) entry which is preliminary data.</text>
</comment>
<name>A0ACC0WX09_9STRA</name>
<accession>A0ACC0WX09</accession>
<dbReference type="Proteomes" id="UP001163321">
    <property type="component" value="Chromosome 1"/>
</dbReference>
<organism evidence="1 2">
    <name type="scientific">Peronosclerospora sorghi</name>
    <dbReference type="NCBI Taxonomy" id="230839"/>
    <lineage>
        <taxon>Eukaryota</taxon>
        <taxon>Sar</taxon>
        <taxon>Stramenopiles</taxon>
        <taxon>Oomycota</taxon>
        <taxon>Peronosporomycetes</taxon>
        <taxon>Peronosporales</taxon>
        <taxon>Peronosporaceae</taxon>
        <taxon>Peronosclerospora</taxon>
    </lineage>
</organism>
<protein>
    <submittedName>
        <fullName evidence="1">Uncharacterized protein</fullName>
    </submittedName>
</protein>
<reference evidence="1 2" key="1">
    <citation type="journal article" date="2022" name="bioRxiv">
        <title>The genome of the oomycete Peronosclerospora sorghi, a cosmopolitan pathogen of maize and sorghum, is inflated with dispersed pseudogenes.</title>
        <authorList>
            <person name="Fletcher K."/>
            <person name="Martin F."/>
            <person name="Isakeit T."/>
            <person name="Cavanaugh K."/>
            <person name="Magill C."/>
            <person name="Michelmore R."/>
        </authorList>
    </citation>
    <scope>NUCLEOTIDE SEQUENCE [LARGE SCALE GENOMIC DNA]</scope>
    <source>
        <strain evidence="1">P6</strain>
    </source>
</reference>
<gene>
    <name evidence="1" type="ORF">PsorP6_001611</name>
</gene>
<evidence type="ECO:0000313" key="2">
    <source>
        <dbReference type="Proteomes" id="UP001163321"/>
    </source>
</evidence>
<sequence>MCNTGRYSTQWSFQWRKSPYTAIDERLEGAWSIISDPFKTMSQLGADELNTHTKQRPRTHSVALLSPSKVHVPRFRKKTGAHVTKRGFSGNGFKPTAFDEFCHSGNVPRRVIVPFSSNLQRLAPPQTSGISFWTHGCSSTLMPLTVYMCVCVCVCVVSSVHAPLDRATWRIIGNTFPLPANLCCVSVVKAHECFDVSLVHLSHGKNLDMHPLTLNKARIVLLSHASESSGAGDGTGGNDGDLTPPRTPSRVYDRVCRESNIQDGVERAGEPNVSGSSYSLIACVALLRQSVYYTRKLAVHGTTDSASFIEPLLLTSDIKCKGPFRNVSNPSRCHALDRFRGLTLCLMVFVNYGGAPRLRSCHPSIRLAHSIRAVCDVTGGGFSLFQHSVWDGLTLADLIFPWYVCVGGPRMATYRRRGAHTFLGIGRFAWILGFSIFFTSLSRRPTSSTPLSVSRIGKRTLRLWMLGLFVNNGTNWSAWRLPGVLQALGVAYCLVALADACLPYSKRCHRLLFLFWHGILGILPLVLVNLLLTFQLPVPGCPTGYIGPGGSADDGAYRNCTGGAHFYLDAMVFGLEHLFQTPTCQKRYETGPYDPEGLLNWFMVSATAYFGYLQAFVFTTCAGSSPMTRTDIWKNTQLRHLMVSGSGFILLSIATGGLWIFPHGPWIPLNKNLWSLSYVLLSSGLAAWILALFVWSGDRGDTNADWSGAPCLSMGKNSIVIYVMVRYETGNLETSLISVSDCVANYVMKRDGSTKFASSFLHSLRNPCQRYALICTFLRKNFTVNYVLQRTISLKATRVAGPKVVLTERALRWIAGSVPSFRPSVRLINYRNSLYTFVRNLLIG</sequence>
<dbReference type="EMBL" id="CM047580">
    <property type="protein sequence ID" value="KAI9923302.1"/>
    <property type="molecule type" value="Genomic_DNA"/>
</dbReference>
<keyword evidence="2" id="KW-1185">Reference proteome</keyword>
<proteinExistence type="predicted"/>